<dbReference type="GO" id="GO:0016114">
    <property type="term" value="P:terpenoid biosynthetic process"/>
    <property type="evidence" value="ECO:0007669"/>
    <property type="project" value="UniProtKB-UniRule"/>
</dbReference>
<evidence type="ECO:0000256" key="6">
    <source>
        <dbReference type="ARBA" id="ARBA00022842"/>
    </source>
</evidence>
<dbReference type="AlphaFoldDB" id="A0A2S7T815"/>
<dbReference type="InterPro" id="IPR009014">
    <property type="entry name" value="Transketo_C/PFOR_II"/>
</dbReference>
<comment type="subunit">
    <text evidence="3 10">Homodimer.</text>
</comment>
<dbReference type="PROSITE" id="PS00802">
    <property type="entry name" value="TRANSKETOLASE_2"/>
    <property type="match status" value="1"/>
</dbReference>
<accession>A0A2S7T815</accession>
<evidence type="ECO:0000256" key="1">
    <source>
        <dbReference type="ARBA" id="ARBA00004980"/>
    </source>
</evidence>
<dbReference type="CDD" id="cd02007">
    <property type="entry name" value="TPP_DXS"/>
    <property type="match status" value="1"/>
</dbReference>
<feature type="binding site" evidence="10">
    <location>
        <begin position="148"/>
        <end position="149"/>
    </location>
    <ligand>
        <name>thiamine diphosphate</name>
        <dbReference type="ChEBI" id="CHEBI:58937"/>
    </ligand>
</feature>
<dbReference type="GO" id="GO:0000287">
    <property type="term" value="F:magnesium ion binding"/>
    <property type="evidence" value="ECO:0007669"/>
    <property type="project" value="UniProtKB-UniRule"/>
</dbReference>
<dbReference type="GO" id="GO:0009228">
    <property type="term" value="P:thiamine biosynthetic process"/>
    <property type="evidence" value="ECO:0007669"/>
    <property type="project" value="UniProtKB-UniRule"/>
</dbReference>
<dbReference type="InterPro" id="IPR005475">
    <property type="entry name" value="Transketolase-like_Pyr-bd"/>
</dbReference>
<dbReference type="Pfam" id="PF02780">
    <property type="entry name" value="Transketolase_C"/>
    <property type="match status" value="1"/>
</dbReference>
<dbReference type="Pfam" id="PF13292">
    <property type="entry name" value="DXP_synthase_N"/>
    <property type="match status" value="2"/>
</dbReference>
<evidence type="ECO:0000256" key="2">
    <source>
        <dbReference type="ARBA" id="ARBA00011081"/>
    </source>
</evidence>
<dbReference type="Proteomes" id="UP000239366">
    <property type="component" value="Unassembled WGS sequence"/>
</dbReference>
<dbReference type="PANTHER" id="PTHR43322:SF5">
    <property type="entry name" value="1-DEOXY-D-XYLULOSE-5-PHOSPHATE SYNTHASE, CHLOROPLASTIC"/>
    <property type="match status" value="1"/>
</dbReference>
<evidence type="ECO:0000256" key="9">
    <source>
        <dbReference type="ARBA" id="ARBA00023229"/>
    </source>
</evidence>
<dbReference type="Gene3D" id="3.40.50.970">
    <property type="match status" value="2"/>
</dbReference>
<dbReference type="EC" id="2.2.1.7" evidence="10"/>
<feature type="binding site" evidence="10">
    <location>
        <position position="147"/>
    </location>
    <ligand>
        <name>Mg(2+)</name>
        <dbReference type="ChEBI" id="CHEBI:18420"/>
    </ligand>
</feature>
<dbReference type="GO" id="GO:0008661">
    <property type="term" value="F:1-deoxy-D-xylulose-5-phosphate synthase activity"/>
    <property type="evidence" value="ECO:0007669"/>
    <property type="project" value="UniProtKB-UniRule"/>
</dbReference>
<comment type="caution">
    <text evidence="12">The sequence shown here is derived from an EMBL/GenBank/DDBJ whole genome shotgun (WGS) entry which is preliminary data.</text>
</comment>
<dbReference type="Pfam" id="PF02779">
    <property type="entry name" value="Transket_pyr"/>
    <property type="match status" value="1"/>
</dbReference>
<evidence type="ECO:0000256" key="4">
    <source>
        <dbReference type="ARBA" id="ARBA00022679"/>
    </source>
</evidence>
<dbReference type="UniPathway" id="UPA00064">
    <property type="reaction ID" value="UER00091"/>
</dbReference>
<feature type="binding site" evidence="10">
    <location>
        <position position="176"/>
    </location>
    <ligand>
        <name>Mg(2+)</name>
        <dbReference type="ChEBI" id="CHEBI:18420"/>
    </ligand>
</feature>
<dbReference type="EMBL" id="MQVX01000001">
    <property type="protein sequence ID" value="PQJ16083.1"/>
    <property type="molecule type" value="Genomic_DNA"/>
</dbReference>
<evidence type="ECO:0000256" key="7">
    <source>
        <dbReference type="ARBA" id="ARBA00022977"/>
    </source>
</evidence>
<dbReference type="GO" id="GO:0005829">
    <property type="term" value="C:cytosol"/>
    <property type="evidence" value="ECO:0007669"/>
    <property type="project" value="TreeGrafter"/>
</dbReference>
<dbReference type="PROSITE" id="PS00801">
    <property type="entry name" value="TRANSKETOLASE_1"/>
    <property type="match status" value="1"/>
</dbReference>
<keyword evidence="6 10" id="KW-0460">Magnesium</keyword>
<feature type="binding site" evidence="10">
    <location>
        <position position="331"/>
    </location>
    <ligand>
        <name>thiamine diphosphate</name>
        <dbReference type="ChEBI" id="CHEBI:58937"/>
    </ligand>
</feature>
<dbReference type="InterPro" id="IPR020826">
    <property type="entry name" value="Transketolase_BS"/>
</dbReference>
<keyword evidence="8 10" id="KW-0786">Thiamine pyrophosphate</keyword>
<dbReference type="GO" id="GO:0019288">
    <property type="term" value="P:isopentenyl diphosphate biosynthetic process, methylerythritol 4-phosphate pathway"/>
    <property type="evidence" value="ECO:0007669"/>
    <property type="project" value="TreeGrafter"/>
</dbReference>
<proteinExistence type="inferred from homology"/>
<protein>
    <recommendedName>
        <fullName evidence="10">1-deoxy-D-xylulose-5-phosphate synthase</fullName>
        <ecNumber evidence="10">2.2.1.7</ecNumber>
    </recommendedName>
    <alternativeName>
        <fullName evidence="10">1-deoxyxylulose-5-phosphate synthase</fullName>
        <shortName evidence="10">DXP synthase</shortName>
        <shortName evidence="10">DXPS</shortName>
    </alternativeName>
</protein>
<feature type="binding site" evidence="10">
    <location>
        <begin position="115"/>
        <end position="117"/>
    </location>
    <ligand>
        <name>thiamine diphosphate</name>
        <dbReference type="ChEBI" id="CHEBI:58937"/>
    </ligand>
</feature>
<organism evidence="12 13">
    <name type="scientific">Aureicoccus marinus</name>
    <dbReference type="NCBI Taxonomy" id="754435"/>
    <lineage>
        <taxon>Bacteria</taxon>
        <taxon>Pseudomonadati</taxon>
        <taxon>Bacteroidota</taxon>
        <taxon>Flavobacteriia</taxon>
        <taxon>Flavobacteriales</taxon>
        <taxon>Flavobacteriaceae</taxon>
        <taxon>Aureicoccus</taxon>
    </lineage>
</organism>
<feature type="binding site" evidence="10">
    <location>
        <position position="176"/>
    </location>
    <ligand>
        <name>thiamine diphosphate</name>
        <dbReference type="ChEBI" id="CHEBI:58937"/>
    </ligand>
</feature>
<dbReference type="SMART" id="SM00861">
    <property type="entry name" value="Transket_pyr"/>
    <property type="match status" value="1"/>
</dbReference>
<evidence type="ECO:0000256" key="8">
    <source>
        <dbReference type="ARBA" id="ARBA00023052"/>
    </source>
</evidence>
<dbReference type="InterPro" id="IPR033248">
    <property type="entry name" value="Transketolase_C"/>
</dbReference>
<evidence type="ECO:0000313" key="12">
    <source>
        <dbReference type="EMBL" id="PQJ16083.1"/>
    </source>
</evidence>
<dbReference type="InterPro" id="IPR029061">
    <property type="entry name" value="THDP-binding"/>
</dbReference>
<evidence type="ECO:0000256" key="3">
    <source>
        <dbReference type="ARBA" id="ARBA00011738"/>
    </source>
</evidence>
<comment type="catalytic activity">
    <reaction evidence="10">
        <text>D-glyceraldehyde 3-phosphate + pyruvate + H(+) = 1-deoxy-D-xylulose 5-phosphate + CO2</text>
        <dbReference type="Rhea" id="RHEA:12605"/>
        <dbReference type="ChEBI" id="CHEBI:15361"/>
        <dbReference type="ChEBI" id="CHEBI:15378"/>
        <dbReference type="ChEBI" id="CHEBI:16526"/>
        <dbReference type="ChEBI" id="CHEBI:57792"/>
        <dbReference type="ChEBI" id="CHEBI:59776"/>
        <dbReference type="EC" id="2.2.1.7"/>
    </reaction>
</comment>
<keyword evidence="4 10" id="KW-0808">Transferase</keyword>
<gene>
    <name evidence="10" type="primary">dxs</name>
    <name evidence="12" type="ORF">BST99_10420</name>
</gene>
<dbReference type="Gene3D" id="3.40.50.920">
    <property type="match status" value="1"/>
</dbReference>
<evidence type="ECO:0000313" key="13">
    <source>
        <dbReference type="Proteomes" id="UP000239366"/>
    </source>
</evidence>
<dbReference type="OrthoDB" id="9803371at2"/>
<keyword evidence="5 10" id="KW-0479">Metal-binding</keyword>
<keyword evidence="7 10" id="KW-0784">Thiamine biosynthesis</keyword>
<comment type="cofactor">
    <cofactor evidence="10">
        <name>Mg(2+)</name>
        <dbReference type="ChEBI" id="CHEBI:18420"/>
    </cofactor>
    <text evidence="10">Binds 1 Mg(2+) ion per subunit.</text>
</comment>
<feature type="domain" description="Transketolase-like pyrimidine-binding" evidence="11">
    <location>
        <begin position="280"/>
        <end position="444"/>
    </location>
</feature>
<dbReference type="InterPro" id="IPR049557">
    <property type="entry name" value="Transketolase_CS"/>
</dbReference>
<dbReference type="FunFam" id="3.40.50.970:FF:000010">
    <property type="entry name" value="1-deoxy-D-xylulose-5-phosphate synthase"/>
    <property type="match status" value="1"/>
</dbReference>
<dbReference type="GO" id="GO:0030976">
    <property type="term" value="F:thiamine pyrophosphate binding"/>
    <property type="evidence" value="ECO:0007669"/>
    <property type="project" value="UniProtKB-UniRule"/>
</dbReference>
<keyword evidence="9 10" id="KW-0414">Isoprene biosynthesis</keyword>
<dbReference type="InterPro" id="IPR005477">
    <property type="entry name" value="Dxylulose-5-P_synthase"/>
</dbReference>
<comment type="pathway">
    <text evidence="1 10">Metabolic intermediate biosynthesis; 1-deoxy-D-xylulose 5-phosphate biosynthesis; 1-deoxy-D-xylulose 5-phosphate from D-glyceraldehyde 3-phosphate and pyruvate: step 1/1.</text>
</comment>
<name>A0A2S7T815_9FLAO</name>
<feature type="binding site" evidence="10">
    <location>
        <position position="74"/>
    </location>
    <ligand>
        <name>thiamine diphosphate</name>
        <dbReference type="ChEBI" id="CHEBI:58937"/>
    </ligand>
</feature>
<reference evidence="13" key="1">
    <citation type="submission" date="2016-11" db="EMBL/GenBank/DDBJ databases">
        <title>Trade-off between light-utilization and light-protection in marine flavobacteria.</title>
        <authorList>
            <person name="Kumagai Y."/>
            <person name="Yoshizawa S."/>
            <person name="Kogure K."/>
        </authorList>
    </citation>
    <scope>NUCLEOTIDE SEQUENCE [LARGE SCALE GENOMIC DNA]</scope>
    <source>
        <strain evidence="13">SG-18</strain>
    </source>
</reference>
<dbReference type="FunFam" id="3.40.50.970:FF:000005">
    <property type="entry name" value="1-deoxy-D-xylulose-5-phosphate synthase"/>
    <property type="match status" value="1"/>
</dbReference>
<comment type="similarity">
    <text evidence="2 10">Belongs to the transketolase family. DXPS subfamily.</text>
</comment>
<comment type="function">
    <text evidence="10">Catalyzes the acyloin condensation reaction between C atoms 2 and 3 of pyruvate and glyceraldehyde 3-phosphate to yield 1-deoxy-D-xylulose-5-phosphate (DXP).</text>
</comment>
<comment type="cofactor">
    <cofactor evidence="10">
        <name>thiamine diphosphate</name>
        <dbReference type="ChEBI" id="CHEBI:58937"/>
    </cofactor>
    <text evidence="10">Binds 1 thiamine pyrophosphate per subunit.</text>
</comment>
<evidence type="ECO:0000256" key="5">
    <source>
        <dbReference type="ARBA" id="ARBA00022723"/>
    </source>
</evidence>
<dbReference type="CDD" id="cd07033">
    <property type="entry name" value="TPP_PYR_DXS_TK_like"/>
    <property type="match status" value="1"/>
</dbReference>
<keyword evidence="13" id="KW-1185">Reference proteome</keyword>
<evidence type="ECO:0000256" key="10">
    <source>
        <dbReference type="HAMAP-Rule" id="MF_00315"/>
    </source>
</evidence>
<comment type="caution">
    <text evidence="10">Lacks conserved residue(s) required for the propagation of feature annotation.</text>
</comment>
<sequence>MGKGLEHINGPEDLRKLAESDLVPLAEELRQFIIEAVAEKGGHLGASLGVVELTIALHRVFDTPHDRLVWDVGHQAYGHKILTGRRSAFGTNRQFNGLSGFPKRSESPYDAFGTGHSSTSISAVLGMALAGDLLKKSNRQHIAVIGDASLASGMAFEALNHLGSSQASVLVILNDNGMSIDPSVGALHELLQGRDQHLVNQWFTSLGLAYSGPVDGHDLFALITELKRQKTLKGPRLLHIKTVKGKGLPPAEVDQVTYHAPGKFEPRTGERKRTDEDRRTKFQDVFGETLVELGQQNPKIVGITPAMPTGSSLGPFMEAFPDRSWDVGIAEQHAVTLSAGLATEGLLPFCAIYSTFLQRAYDQVIHDVALQNLSVIFCLDRAGLVGQDGATHHGVFDLSYLNCIPHMSIGVPRSGKELRNLLYTSQLKERGPVALRYPRGYCPDLNWKGNFREIPWGKGECLRKGSEKAVVFLGPLGEQLSQWLEEHDVDNRIGLYDMRFLKPLDETLLQEVFDSYAEIWTLEDGTLIGGLGSTVAEKAQVSGYSGQLAQRGLQDTFIEHGSTDELNNQTGLSFSEIGKELLS</sequence>
<dbReference type="SUPFAM" id="SSF52922">
    <property type="entry name" value="TK C-terminal domain-like"/>
    <property type="match status" value="1"/>
</dbReference>
<dbReference type="HAMAP" id="MF_00315">
    <property type="entry name" value="DXP_synth"/>
    <property type="match status" value="1"/>
</dbReference>
<dbReference type="PANTHER" id="PTHR43322">
    <property type="entry name" value="1-D-DEOXYXYLULOSE 5-PHOSPHATE SYNTHASE-RELATED"/>
    <property type="match status" value="1"/>
</dbReference>
<dbReference type="SUPFAM" id="SSF52518">
    <property type="entry name" value="Thiamin diphosphate-binding fold (THDP-binding)"/>
    <property type="match status" value="2"/>
</dbReference>
<evidence type="ECO:0000259" key="11">
    <source>
        <dbReference type="SMART" id="SM00861"/>
    </source>
</evidence>
<dbReference type="NCBIfam" id="NF003933">
    <property type="entry name" value="PRK05444.2-2"/>
    <property type="match status" value="1"/>
</dbReference>
<dbReference type="RefSeq" id="WP_105001753.1">
    <property type="nucleotide sequence ID" value="NZ_MQVX01000001.1"/>
</dbReference>